<dbReference type="Gene3D" id="1.10.286.20">
    <property type="match status" value="1"/>
</dbReference>
<dbReference type="FunFam" id="1.10.286.20:FF:000001">
    <property type="entry name" value="Elongation factor Ts"/>
    <property type="match status" value="1"/>
</dbReference>
<dbReference type="InterPro" id="IPR001816">
    <property type="entry name" value="Transl_elong_EFTs/EF1B"/>
</dbReference>
<dbReference type="InterPro" id="IPR018101">
    <property type="entry name" value="Transl_elong_Ts_CS"/>
</dbReference>
<dbReference type="NCBIfam" id="TIGR00116">
    <property type="entry name" value="tsf"/>
    <property type="match status" value="1"/>
</dbReference>
<keyword evidence="4 5" id="KW-0648">Protein biosynthesis</keyword>
<keyword evidence="8" id="KW-1185">Reference proteome</keyword>
<evidence type="ECO:0000256" key="2">
    <source>
        <dbReference type="ARBA" id="ARBA00016956"/>
    </source>
</evidence>
<comment type="function">
    <text evidence="5">Associates with the EF-Tu.GDP complex and induces the exchange of GDP to GTP. It remains bound to the aminoacyl-tRNA.EF-Tu.GTP complex up to the GTP hydrolysis stage on the ribosome.</text>
</comment>
<dbReference type="HAMAP" id="MF_00050">
    <property type="entry name" value="EF_Ts"/>
    <property type="match status" value="1"/>
</dbReference>
<evidence type="ECO:0000256" key="5">
    <source>
        <dbReference type="HAMAP-Rule" id="MF_00050"/>
    </source>
</evidence>
<dbReference type="PROSITE" id="PS01126">
    <property type="entry name" value="EF_TS_1"/>
    <property type="match status" value="1"/>
</dbReference>
<evidence type="ECO:0000256" key="4">
    <source>
        <dbReference type="ARBA" id="ARBA00022917"/>
    </source>
</evidence>
<evidence type="ECO:0000256" key="1">
    <source>
        <dbReference type="ARBA" id="ARBA00005532"/>
    </source>
</evidence>
<dbReference type="GO" id="GO:0003746">
    <property type="term" value="F:translation elongation factor activity"/>
    <property type="evidence" value="ECO:0007669"/>
    <property type="project" value="UniProtKB-UniRule"/>
</dbReference>
<dbReference type="EMBL" id="CP007128">
    <property type="protein sequence ID" value="AHG90948.1"/>
    <property type="molecule type" value="Genomic_DNA"/>
</dbReference>
<gene>
    <name evidence="5" type="primary">tsf</name>
    <name evidence="7" type="ORF">J421_3411</name>
</gene>
<dbReference type="Gene3D" id="3.30.479.20">
    <property type="entry name" value="Elongation factor Ts, dimerisation domain"/>
    <property type="match status" value="2"/>
</dbReference>
<feature type="domain" description="Translation elongation factor EFTs/EF1B dimerisation" evidence="6">
    <location>
        <begin position="73"/>
        <end position="284"/>
    </location>
</feature>
<feature type="region of interest" description="Involved in Mg(2+) ion dislocation from EF-Tu" evidence="5">
    <location>
        <begin position="82"/>
        <end position="85"/>
    </location>
</feature>
<dbReference type="SUPFAM" id="SSF54713">
    <property type="entry name" value="Elongation factor Ts (EF-Ts), dimerisation domain"/>
    <property type="match status" value="2"/>
</dbReference>
<dbReference type="Gene3D" id="1.10.8.10">
    <property type="entry name" value="DNA helicase RuvA subunit, C-terminal domain"/>
    <property type="match status" value="1"/>
</dbReference>
<sequence length="286" mass="30390">MATITAKDVSELRQRTGAGMMDCKKALEESGGDMSAAVDLLRKKGIAKAEKRTGRTASEGAVAVAISDDATTGAMVEVNTETDFVARNEEFQSLVRTLAQHALNTTATTDAASLLAAPAHDGSGSTEEYVKGVAGKTGEAVSLRKAARFQAKSGVVGSYVHFNGKIGVLVEVDAPDAASRREELVSLAKQLAEHIAAAAPVGVDKESVPQDVIDRERAIFVEQVRAEGKPEAMIEKIVEGKIQAFYKDVALTHQVWVRDPKVVVGDLVKKANATVKRFARFQLGAE</sequence>
<dbReference type="PATRIC" id="fig|861299.3.peg.3462"/>
<dbReference type="InterPro" id="IPR036402">
    <property type="entry name" value="EF-Ts_dimer_sf"/>
</dbReference>
<dbReference type="PANTHER" id="PTHR11741:SF0">
    <property type="entry name" value="ELONGATION FACTOR TS, MITOCHONDRIAL"/>
    <property type="match status" value="1"/>
</dbReference>
<dbReference type="PANTHER" id="PTHR11741">
    <property type="entry name" value="ELONGATION FACTOR TS"/>
    <property type="match status" value="1"/>
</dbReference>
<evidence type="ECO:0000313" key="7">
    <source>
        <dbReference type="EMBL" id="AHG90948.1"/>
    </source>
</evidence>
<dbReference type="InterPro" id="IPR009060">
    <property type="entry name" value="UBA-like_sf"/>
</dbReference>
<evidence type="ECO:0000259" key="6">
    <source>
        <dbReference type="Pfam" id="PF00889"/>
    </source>
</evidence>
<dbReference type="SUPFAM" id="SSF46934">
    <property type="entry name" value="UBA-like"/>
    <property type="match status" value="1"/>
</dbReference>
<accession>W0RNC2</accession>
<dbReference type="FunCoup" id="W0RNC2">
    <property type="interactions" value="522"/>
</dbReference>
<keyword evidence="3 5" id="KW-0251">Elongation factor</keyword>
<comment type="subcellular location">
    <subcellularLocation>
        <location evidence="5">Cytoplasm</location>
    </subcellularLocation>
</comment>
<dbReference type="InterPro" id="IPR014039">
    <property type="entry name" value="Transl_elong_EFTs/EF1B_dimer"/>
</dbReference>
<dbReference type="GO" id="GO:0005737">
    <property type="term" value="C:cytoplasm"/>
    <property type="evidence" value="ECO:0007669"/>
    <property type="project" value="UniProtKB-SubCell"/>
</dbReference>
<organism evidence="7 8">
    <name type="scientific">Gemmatirosa kalamazoonensis</name>
    <dbReference type="NCBI Taxonomy" id="861299"/>
    <lineage>
        <taxon>Bacteria</taxon>
        <taxon>Pseudomonadati</taxon>
        <taxon>Gemmatimonadota</taxon>
        <taxon>Gemmatimonadia</taxon>
        <taxon>Gemmatimonadales</taxon>
        <taxon>Gemmatimonadaceae</taxon>
        <taxon>Gemmatirosa</taxon>
    </lineage>
</organism>
<reference evidence="7 8" key="1">
    <citation type="journal article" date="2014" name="Genome Announc.">
        <title>Genome Sequence and Methylome of Soil Bacterium Gemmatirosa kalamazoonensis KBS708T, a Member of the Rarely Cultivated Gemmatimonadetes Phylum.</title>
        <authorList>
            <person name="Debruyn J.M."/>
            <person name="Radosevich M."/>
            <person name="Wommack K.E."/>
            <person name="Polson S.W."/>
            <person name="Hauser L.J."/>
            <person name="Fawaz M.N."/>
            <person name="Korlach J."/>
            <person name="Tsai Y.C."/>
        </authorList>
    </citation>
    <scope>NUCLEOTIDE SEQUENCE [LARGE SCALE GENOMIC DNA]</scope>
    <source>
        <strain evidence="7 8">KBS708</strain>
    </source>
</reference>
<dbReference type="Pfam" id="PF00889">
    <property type="entry name" value="EF_TS"/>
    <property type="match status" value="1"/>
</dbReference>
<evidence type="ECO:0000256" key="3">
    <source>
        <dbReference type="ARBA" id="ARBA00022768"/>
    </source>
</evidence>
<name>W0RNC2_9BACT</name>
<dbReference type="CDD" id="cd14275">
    <property type="entry name" value="UBA_EF-Ts"/>
    <property type="match status" value="1"/>
</dbReference>
<dbReference type="FunFam" id="1.10.8.10:FF:000001">
    <property type="entry name" value="Elongation factor Ts"/>
    <property type="match status" value="1"/>
</dbReference>
<comment type="similarity">
    <text evidence="1 5">Belongs to the EF-Ts family.</text>
</comment>
<keyword evidence="5" id="KW-0963">Cytoplasm</keyword>
<dbReference type="KEGG" id="gba:J421_3411"/>
<proteinExistence type="inferred from homology"/>
<dbReference type="HOGENOM" id="CLU_047155_0_2_0"/>
<dbReference type="OrthoDB" id="9808348at2"/>
<dbReference type="STRING" id="861299.J421_3411"/>
<dbReference type="eggNOG" id="COG0264">
    <property type="taxonomic scope" value="Bacteria"/>
</dbReference>
<dbReference type="RefSeq" id="WP_104022741.1">
    <property type="nucleotide sequence ID" value="NZ_CP007128.1"/>
</dbReference>
<dbReference type="Proteomes" id="UP000019151">
    <property type="component" value="Chromosome"/>
</dbReference>
<dbReference type="AlphaFoldDB" id="W0RNC2"/>
<evidence type="ECO:0000313" key="8">
    <source>
        <dbReference type="Proteomes" id="UP000019151"/>
    </source>
</evidence>
<protein>
    <recommendedName>
        <fullName evidence="2 5">Elongation factor Ts</fullName>
        <shortName evidence="5">EF-Ts</shortName>
    </recommendedName>
</protein>
<dbReference type="InParanoid" id="W0RNC2"/>